<organism evidence="9 10">
    <name type="scientific">Exiguobacterium indicum</name>
    <dbReference type="NCBI Taxonomy" id="296995"/>
    <lineage>
        <taxon>Bacteria</taxon>
        <taxon>Bacillati</taxon>
        <taxon>Bacillota</taxon>
        <taxon>Bacilli</taxon>
        <taxon>Bacillales</taxon>
        <taxon>Bacillales Family XII. Incertae Sedis</taxon>
        <taxon>Exiguobacterium</taxon>
    </lineage>
</organism>
<evidence type="ECO:0000259" key="8">
    <source>
        <dbReference type="Pfam" id="PF02163"/>
    </source>
</evidence>
<feature type="domain" description="Peptidase M50" evidence="8">
    <location>
        <begin position="17"/>
        <end position="103"/>
    </location>
</feature>
<evidence type="ECO:0000256" key="7">
    <source>
        <dbReference type="SAM" id="Phobius"/>
    </source>
</evidence>
<comment type="similarity">
    <text evidence="3">Belongs to the peptidase M50B family.</text>
</comment>
<accession>A0A0V8GGZ1</accession>
<dbReference type="RefSeq" id="WP_058265311.1">
    <property type="nucleotide sequence ID" value="NZ_FMYN01000002.1"/>
</dbReference>
<protein>
    <recommendedName>
        <fullName evidence="8">Peptidase M50 domain-containing protein</fullName>
    </recommendedName>
</protein>
<dbReference type="GO" id="GO:0016020">
    <property type="term" value="C:membrane"/>
    <property type="evidence" value="ECO:0007669"/>
    <property type="project" value="UniProtKB-SubCell"/>
</dbReference>
<evidence type="ECO:0000256" key="3">
    <source>
        <dbReference type="ARBA" id="ARBA00007931"/>
    </source>
</evidence>
<feature type="transmembrane region" description="Helical" evidence="7">
    <location>
        <begin position="6"/>
        <end position="24"/>
    </location>
</feature>
<gene>
    <name evidence="9" type="ORF">AS033_09430</name>
</gene>
<sequence>MDVLLYNFIMFLFYFPCLIIHEYGHAFAARCYGIPIKSIALGKGKPFFQLGHFFISRKYIWEGLYTPGGPISTLNRTQKSFYYLGGVLFNFICVVIGSLILFLLHNETIHYILQAFVRMSAIFVIFNLLPLRLFSGFPSDGLQLIYLFKRRDHAQ</sequence>
<keyword evidence="5 7" id="KW-1133">Transmembrane helix</keyword>
<evidence type="ECO:0000256" key="6">
    <source>
        <dbReference type="ARBA" id="ARBA00023136"/>
    </source>
</evidence>
<evidence type="ECO:0000313" key="9">
    <source>
        <dbReference type="EMBL" id="KSU49575.1"/>
    </source>
</evidence>
<feature type="transmembrane region" description="Helical" evidence="7">
    <location>
        <begin position="81"/>
        <end position="103"/>
    </location>
</feature>
<feature type="transmembrane region" description="Helical" evidence="7">
    <location>
        <begin position="109"/>
        <end position="129"/>
    </location>
</feature>
<dbReference type="GO" id="GO:0006508">
    <property type="term" value="P:proteolysis"/>
    <property type="evidence" value="ECO:0007669"/>
    <property type="project" value="InterPro"/>
</dbReference>
<dbReference type="AlphaFoldDB" id="A0A0V8GGZ1"/>
<comment type="cofactor">
    <cofactor evidence="1">
        <name>Zn(2+)</name>
        <dbReference type="ChEBI" id="CHEBI:29105"/>
    </cofactor>
</comment>
<name>A0A0V8GGZ1_9BACL</name>
<comment type="subcellular location">
    <subcellularLocation>
        <location evidence="2">Membrane</location>
        <topology evidence="2">Multi-pass membrane protein</topology>
    </subcellularLocation>
</comment>
<keyword evidence="4 7" id="KW-0812">Transmembrane</keyword>
<evidence type="ECO:0000256" key="5">
    <source>
        <dbReference type="ARBA" id="ARBA00022989"/>
    </source>
</evidence>
<evidence type="ECO:0000256" key="1">
    <source>
        <dbReference type="ARBA" id="ARBA00001947"/>
    </source>
</evidence>
<evidence type="ECO:0000256" key="2">
    <source>
        <dbReference type="ARBA" id="ARBA00004141"/>
    </source>
</evidence>
<dbReference type="EMBL" id="LNQL01000002">
    <property type="protein sequence ID" value="KSU49575.1"/>
    <property type="molecule type" value="Genomic_DNA"/>
</dbReference>
<dbReference type="Proteomes" id="UP000053797">
    <property type="component" value="Unassembled WGS sequence"/>
</dbReference>
<dbReference type="InterPro" id="IPR008915">
    <property type="entry name" value="Peptidase_M50"/>
</dbReference>
<dbReference type="Pfam" id="PF02163">
    <property type="entry name" value="Peptidase_M50"/>
    <property type="match status" value="1"/>
</dbReference>
<reference evidence="9 10" key="1">
    <citation type="journal article" date="2015" name="Int. J. Syst. Evol. Microbiol.">
        <title>Exiguobacterium enclense sp. nov., isolated from sediment.</title>
        <authorList>
            <person name="Dastager S.G."/>
            <person name="Mawlankar R."/>
            <person name="Sonalkar V.V."/>
            <person name="Thorat M.N."/>
            <person name="Mual P."/>
            <person name="Verma A."/>
            <person name="Krishnamurthi S."/>
            <person name="Tang S.K."/>
            <person name="Li W.J."/>
        </authorList>
    </citation>
    <scope>NUCLEOTIDE SEQUENCE [LARGE SCALE GENOMIC DNA]</scope>
    <source>
        <strain evidence="9 10">NIO-1109</strain>
    </source>
</reference>
<evidence type="ECO:0000256" key="4">
    <source>
        <dbReference type="ARBA" id="ARBA00022692"/>
    </source>
</evidence>
<proteinExistence type="inferred from homology"/>
<comment type="caution">
    <text evidence="9">The sequence shown here is derived from an EMBL/GenBank/DDBJ whole genome shotgun (WGS) entry which is preliminary data.</text>
</comment>
<keyword evidence="6 7" id="KW-0472">Membrane</keyword>
<evidence type="ECO:0000313" key="10">
    <source>
        <dbReference type="Proteomes" id="UP000053797"/>
    </source>
</evidence>